<organism evidence="2 3">
    <name type="scientific">Metarhizium guizhouense (strain ARSEF 977)</name>
    <dbReference type="NCBI Taxonomy" id="1276136"/>
    <lineage>
        <taxon>Eukaryota</taxon>
        <taxon>Fungi</taxon>
        <taxon>Dikarya</taxon>
        <taxon>Ascomycota</taxon>
        <taxon>Pezizomycotina</taxon>
        <taxon>Sordariomycetes</taxon>
        <taxon>Hypocreomycetidae</taxon>
        <taxon>Hypocreales</taxon>
        <taxon>Clavicipitaceae</taxon>
        <taxon>Metarhizium</taxon>
    </lineage>
</organism>
<evidence type="ECO:0000313" key="3">
    <source>
        <dbReference type="Proteomes" id="UP000031192"/>
    </source>
</evidence>
<evidence type="ECO:0000256" key="1">
    <source>
        <dbReference type="SAM" id="MobiDB-lite"/>
    </source>
</evidence>
<reference evidence="2 3" key="1">
    <citation type="journal article" date="2014" name="Proc. Natl. Acad. Sci. U.S.A.">
        <title>Trajectory and genomic determinants of fungal-pathogen speciation and host adaptation.</title>
        <authorList>
            <person name="Hu X."/>
            <person name="Xiao G."/>
            <person name="Zheng P."/>
            <person name="Shang Y."/>
            <person name="Su Y."/>
            <person name="Zhang X."/>
            <person name="Liu X."/>
            <person name="Zhan S."/>
            <person name="St Leger R.J."/>
            <person name="Wang C."/>
        </authorList>
    </citation>
    <scope>NUCLEOTIDE SEQUENCE [LARGE SCALE GENOMIC DNA]</scope>
    <source>
        <strain evidence="2 3">ARSEF 977</strain>
    </source>
</reference>
<dbReference type="Proteomes" id="UP000031192">
    <property type="component" value="Unassembled WGS sequence"/>
</dbReference>
<dbReference type="PANTHER" id="PTHR37538:SF1">
    <property type="entry name" value="BTB DOMAIN-CONTAINING PROTEIN"/>
    <property type="match status" value="1"/>
</dbReference>
<accession>A0A0B4GW07</accession>
<sequence>MKKKKNKSALLPTDEKVAESDSAPSPEDQNVADTDTRPTSSPYVGNYVDVYFRGGGTPCKVPKVLLEYSKLHGLCNGWDGTYSLHLNEISWDVGHSVVHFLYTRTYQILQPIGTTALERDIAEFTTHILVYVAAREYGLLGLEESARGGIEKLGENLEMPTIIKVAKHAYPNPNTDDEWFIEYLKSRSRALLTNQMTIDFRTTTTGTMSVVEIVLQGLVQSLGASHDPLETSGPIIAEGAENASDFDTSLTKCVFTPSADSGDIESLRTSTDGKPEETLPAAELWVSTPGPTTEALGGEGDIALEDDFIVASKKKRKGKKGTIDPSASYESEEDCEFMKGHMSSEGWADCRSCNEHLRRLARSYK</sequence>
<proteinExistence type="predicted"/>
<protein>
    <submittedName>
        <fullName evidence="2">Uncharacterized protein</fullName>
    </submittedName>
</protein>
<dbReference type="EMBL" id="AZNH01000127">
    <property type="protein sequence ID" value="KID81676.1"/>
    <property type="molecule type" value="Genomic_DNA"/>
</dbReference>
<comment type="caution">
    <text evidence="2">The sequence shown here is derived from an EMBL/GenBank/DDBJ whole genome shotgun (WGS) entry which is preliminary data.</text>
</comment>
<keyword evidence="3" id="KW-1185">Reference proteome</keyword>
<dbReference type="OrthoDB" id="3594103at2759"/>
<dbReference type="HOGENOM" id="CLU_758834_0_0_1"/>
<gene>
    <name evidence="2" type="ORF">MGU_10983</name>
</gene>
<feature type="compositionally biased region" description="Polar residues" evidence="1">
    <location>
        <begin position="27"/>
        <end position="40"/>
    </location>
</feature>
<dbReference type="AlphaFoldDB" id="A0A0B4GW07"/>
<feature type="region of interest" description="Disordered" evidence="1">
    <location>
        <begin position="1"/>
        <end position="40"/>
    </location>
</feature>
<evidence type="ECO:0000313" key="2">
    <source>
        <dbReference type="EMBL" id="KID81676.1"/>
    </source>
</evidence>
<dbReference type="PANTHER" id="PTHR37538">
    <property type="entry name" value="BTB DOMAIN-CONTAINING PROTEIN"/>
    <property type="match status" value="1"/>
</dbReference>
<name>A0A0B4GW07_METGA</name>